<feature type="compositionally biased region" description="Pro residues" evidence="1">
    <location>
        <begin position="78"/>
        <end position="88"/>
    </location>
</feature>
<sequence>MTIMARSSSLALTVAVVAIICCSMPRSTTAIRVVPDGFHGSLNPPPSPQPHYAAHGQPYTGPPCRFHGHNYCEREGQQPPPATSPPPMPRRKTIQVAAN</sequence>
<feature type="chain" id="PRO_5003275513" evidence="2">
    <location>
        <begin position="31"/>
        <end position="99"/>
    </location>
</feature>
<accession>F2DAG7</accession>
<evidence type="ECO:0000256" key="2">
    <source>
        <dbReference type="SAM" id="SignalP"/>
    </source>
</evidence>
<protein>
    <submittedName>
        <fullName evidence="3">Predicted protein</fullName>
    </submittedName>
</protein>
<feature type="region of interest" description="Disordered" evidence="1">
    <location>
        <begin position="38"/>
        <end position="99"/>
    </location>
</feature>
<organism evidence="3">
    <name type="scientific">Hordeum vulgare subsp. vulgare</name>
    <name type="common">Domesticated barley</name>
    <dbReference type="NCBI Taxonomy" id="112509"/>
    <lineage>
        <taxon>Eukaryota</taxon>
        <taxon>Viridiplantae</taxon>
        <taxon>Streptophyta</taxon>
        <taxon>Embryophyta</taxon>
        <taxon>Tracheophyta</taxon>
        <taxon>Spermatophyta</taxon>
        <taxon>Magnoliopsida</taxon>
        <taxon>Liliopsida</taxon>
        <taxon>Poales</taxon>
        <taxon>Poaceae</taxon>
        <taxon>BOP clade</taxon>
        <taxon>Pooideae</taxon>
        <taxon>Triticodae</taxon>
        <taxon>Triticeae</taxon>
        <taxon>Hordeinae</taxon>
        <taxon>Hordeum</taxon>
    </lineage>
</organism>
<evidence type="ECO:0000256" key="1">
    <source>
        <dbReference type="SAM" id="MobiDB-lite"/>
    </source>
</evidence>
<reference evidence="3" key="1">
    <citation type="journal article" date="2011" name="Plant Physiol.">
        <title>Comprehensive sequence analysis of 24,783 barley full-length cDNAs derived from 12 clone libraries.</title>
        <authorList>
            <person name="Matsumoto T."/>
            <person name="Tanaka T."/>
            <person name="Sakai H."/>
            <person name="Amano N."/>
            <person name="Kanamori H."/>
            <person name="Kurita K."/>
            <person name="Kikuta A."/>
            <person name="Kamiya K."/>
            <person name="Yamamoto M."/>
            <person name="Ikawa H."/>
            <person name="Fujii N."/>
            <person name="Hori K."/>
            <person name="Itoh T."/>
            <person name="Sato K."/>
        </authorList>
    </citation>
    <scope>NUCLEOTIDE SEQUENCE</scope>
    <source>
        <tissue evidence="3">Shoot</tissue>
    </source>
</reference>
<dbReference type="EMBL" id="AK360881">
    <property type="protein sequence ID" value="BAJ92088.1"/>
    <property type="molecule type" value="mRNA"/>
</dbReference>
<evidence type="ECO:0000313" key="3">
    <source>
        <dbReference type="EMBL" id="BAJ92088.1"/>
    </source>
</evidence>
<proteinExistence type="evidence at transcript level"/>
<feature type="signal peptide" evidence="2">
    <location>
        <begin position="1"/>
        <end position="30"/>
    </location>
</feature>
<keyword evidence="2" id="KW-0732">Signal</keyword>
<dbReference type="AlphaFoldDB" id="F2DAG7"/>
<name>F2DAG7_HORVV</name>